<reference evidence="1 2" key="1">
    <citation type="journal article" date="2017" name="Nature">
        <title>The Apostasia genome and the evolution of orchids.</title>
        <authorList>
            <person name="Zhang G.Q."/>
            <person name="Liu K.W."/>
            <person name="Li Z."/>
            <person name="Lohaus R."/>
            <person name="Hsiao Y.Y."/>
            <person name="Niu S.C."/>
            <person name="Wang J.Y."/>
            <person name="Lin Y.C."/>
            <person name="Xu Q."/>
            <person name="Chen L.J."/>
            <person name="Yoshida K."/>
            <person name="Fujiwara S."/>
            <person name="Wang Z.W."/>
            <person name="Zhang Y.Q."/>
            <person name="Mitsuda N."/>
            <person name="Wang M."/>
            <person name="Liu G.H."/>
            <person name="Pecoraro L."/>
            <person name="Huang H.X."/>
            <person name="Xiao X.J."/>
            <person name="Lin M."/>
            <person name="Wu X.Y."/>
            <person name="Wu W.L."/>
            <person name="Chen Y.Y."/>
            <person name="Chang S.B."/>
            <person name="Sakamoto S."/>
            <person name="Ohme-Takagi M."/>
            <person name="Yagi M."/>
            <person name="Zeng S.J."/>
            <person name="Shen C.Y."/>
            <person name="Yeh C.M."/>
            <person name="Luo Y.B."/>
            <person name="Tsai W.C."/>
            <person name="Van de Peer Y."/>
            <person name="Liu Z.J."/>
        </authorList>
    </citation>
    <scope>NUCLEOTIDE SEQUENCE [LARGE SCALE GENOMIC DNA]</scope>
    <source>
        <strain evidence="2">cv. Shenzhen</strain>
        <tissue evidence="1">Stem</tissue>
    </source>
</reference>
<proteinExistence type="predicted"/>
<keyword evidence="2" id="KW-1185">Reference proteome</keyword>
<dbReference type="Proteomes" id="UP000236161">
    <property type="component" value="Unassembled WGS sequence"/>
</dbReference>
<dbReference type="EMBL" id="KZ451969">
    <property type="protein sequence ID" value="PKA56794.1"/>
    <property type="molecule type" value="Genomic_DNA"/>
</dbReference>
<dbReference type="OrthoDB" id="723791at2759"/>
<gene>
    <name evidence="1" type="ORF">AXF42_Ash002097</name>
</gene>
<name>A0A2I0AMM8_9ASPA</name>
<dbReference type="AlphaFoldDB" id="A0A2I0AMM8"/>
<evidence type="ECO:0000313" key="2">
    <source>
        <dbReference type="Proteomes" id="UP000236161"/>
    </source>
</evidence>
<sequence>MKHFLKIPPFSQNLPLVSEIIKRWKDESHTFKFHQLEFSFSPEIISQLIGLPNRGIIVSHNLKQSSSILAHEVKDNLKSYAMFDSPNPHMLVVHIVKFILSNLFFPTRGYTVSPCLLEIAEDLYSIGGYNWCRVIFDFLHPQLPLVAKILRTKVKETPRSSAGYVDGFIQLVMVSNSLFIKIRSSYVAPESTHDVTLPLGVAIYDPTSEPDPNPIRKFRVWVMNFDPFIKRIGFGLGIIGSGRVRLENLSKNTL</sequence>
<protein>
    <submittedName>
        <fullName evidence="1">Uncharacterized protein</fullName>
    </submittedName>
</protein>
<accession>A0A2I0AMM8</accession>
<evidence type="ECO:0000313" key="1">
    <source>
        <dbReference type="EMBL" id="PKA56794.1"/>
    </source>
</evidence>
<organism evidence="1 2">
    <name type="scientific">Apostasia shenzhenica</name>
    <dbReference type="NCBI Taxonomy" id="1088818"/>
    <lineage>
        <taxon>Eukaryota</taxon>
        <taxon>Viridiplantae</taxon>
        <taxon>Streptophyta</taxon>
        <taxon>Embryophyta</taxon>
        <taxon>Tracheophyta</taxon>
        <taxon>Spermatophyta</taxon>
        <taxon>Magnoliopsida</taxon>
        <taxon>Liliopsida</taxon>
        <taxon>Asparagales</taxon>
        <taxon>Orchidaceae</taxon>
        <taxon>Apostasioideae</taxon>
        <taxon>Apostasia</taxon>
    </lineage>
</organism>